<name>A0AAV6U419_9ARAC</name>
<proteinExistence type="predicted"/>
<comment type="caution">
    <text evidence="2">The sequence shown here is derived from an EMBL/GenBank/DDBJ whole genome shotgun (WGS) entry which is preliminary data.</text>
</comment>
<sequence>MSCQGPDLHVKPLLPPKPTKIITNPHLHRIQSNCMMLDLRKQVQWQSQVIRDLKTERDRLTQELASRLFFVEAQLKREQKHIEALLSEKDQYIRFQDLQIESLKCVLSQVDWDYRRQQQNAQRGRSMSSSARRSSNNSKPQQAVPPPSLSKRYSVALDEYMKDNGIVSRAQPVVVTAAEKECPPRSRCARALSLPELRLNNGAQQGPLGPDQCYGPYENFSQSHGISQGVIDELAARRWTSDCDSETSDSLDSGISSPSIQSRSMYLDDPVNFSDNYSIKSSGSIPTRRGSSIGNFLNRKFSFSSNHLEKLKDDHHRDEDGVCPTARRHGSFSGVNCSNEIDQESGLHQRICEEQKPKKFISSANRTFGTNHRSVMKPRDIKFKKLFKFRRRTEPVDQDMIHCEDFMTV</sequence>
<gene>
    <name evidence="2" type="ORF">JTE90_006602</name>
</gene>
<dbReference type="AlphaFoldDB" id="A0AAV6U419"/>
<feature type="region of interest" description="Disordered" evidence="1">
    <location>
        <begin position="118"/>
        <end position="149"/>
    </location>
</feature>
<dbReference type="Proteomes" id="UP000827092">
    <property type="component" value="Unassembled WGS sequence"/>
</dbReference>
<evidence type="ECO:0008006" key="4">
    <source>
        <dbReference type="Google" id="ProtNLM"/>
    </source>
</evidence>
<evidence type="ECO:0000256" key="1">
    <source>
        <dbReference type="SAM" id="MobiDB-lite"/>
    </source>
</evidence>
<dbReference type="EMBL" id="JAFNEN010000669">
    <property type="protein sequence ID" value="KAG8178759.1"/>
    <property type="molecule type" value="Genomic_DNA"/>
</dbReference>
<organism evidence="2 3">
    <name type="scientific">Oedothorax gibbosus</name>
    <dbReference type="NCBI Taxonomy" id="931172"/>
    <lineage>
        <taxon>Eukaryota</taxon>
        <taxon>Metazoa</taxon>
        <taxon>Ecdysozoa</taxon>
        <taxon>Arthropoda</taxon>
        <taxon>Chelicerata</taxon>
        <taxon>Arachnida</taxon>
        <taxon>Araneae</taxon>
        <taxon>Araneomorphae</taxon>
        <taxon>Entelegynae</taxon>
        <taxon>Araneoidea</taxon>
        <taxon>Linyphiidae</taxon>
        <taxon>Erigoninae</taxon>
        <taxon>Oedothorax</taxon>
    </lineage>
</organism>
<evidence type="ECO:0000313" key="2">
    <source>
        <dbReference type="EMBL" id="KAG8178759.1"/>
    </source>
</evidence>
<feature type="region of interest" description="Disordered" evidence="1">
    <location>
        <begin position="243"/>
        <end position="262"/>
    </location>
</feature>
<protein>
    <recommendedName>
        <fullName evidence="4">Shugoshin C-terminal domain-containing protein</fullName>
    </recommendedName>
</protein>
<accession>A0AAV6U419</accession>
<feature type="compositionally biased region" description="Low complexity" evidence="1">
    <location>
        <begin position="250"/>
        <end position="262"/>
    </location>
</feature>
<keyword evidence="3" id="KW-1185">Reference proteome</keyword>
<reference evidence="2 3" key="1">
    <citation type="journal article" date="2022" name="Nat. Ecol. Evol.">
        <title>A masculinizing supergene underlies an exaggerated male reproductive morph in a spider.</title>
        <authorList>
            <person name="Hendrickx F."/>
            <person name="De Corte Z."/>
            <person name="Sonet G."/>
            <person name="Van Belleghem S.M."/>
            <person name="Kostlbacher S."/>
            <person name="Vangestel C."/>
        </authorList>
    </citation>
    <scope>NUCLEOTIDE SEQUENCE [LARGE SCALE GENOMIC DNA]</scope>
    <source>
        <strain evidence="2">W744_W776</strain>
    </source>
</reference>
<feature type="compositionally biased region" description="Low complexity" evidence="1">
    <location>
        <begin position="123"/>
        <end position="138"/>
    </location>
</feature>
<evidence type="ECO:0000313" key="3">
    <source>
        <dbReference type="Proteomes" id="UP000827092"/>
    </source>
</evidence>